<dbReference type="SMART" id="SM00471">
    <property type="entry name" value="HDc"/>
    <property type="match status" value="1"/>
</dbReference>
<name>A0A1H2QVG5_9BACI</name>
<dbReference type="PANTHER" id="PTHR43155">
    <property type="entry name" value="CYCLIC DI-GMP PHOSPHODIESTERASE PA4108-RELATED"/>
    <property type="match status" value="1"/>
</dbReference>
<dbReference type="Proteomes" id="UP000199488">
    <property type="component" value="Unassembled WGS sequence"/>
</dbReference>
<evidence type="ECO:0000313" key="2">
    <source>
        <dbReference type="EMBL" id="SDW11131.1"/>
    </source>
</evidence>
<dbReference type="STRING" id="1122204.SAMN05421781_0481"/>
<keyword evidence="3" id="KW-1185">Reference proteome</keyword>
<dbReference type="CDD" id="cd00077">
    <property type="entry name" value="HDc"/>
    <property type="match status" value="1"/>
</dbReference>
<dbReference type="PANTHER" id="PTHR43155:SF2">
    <property type="entry name" value="CYCLIC DI-GMP PHOSPHODIESTERASE PA4108"/>
    <property type="match status" value="1"/>
</dbReference>
<gene>
    <name evidence="2" type="ORF">SAMN05421781_0481</name>
</gene>
<dbReference type="InterPro" id="IPR037522">
    <property type="entry name" value="HD_GYP_dom"/>
</dbReference>
<dbReference type="InterPro" id="IPR006675">
    <property type="entry name" value="HDIG_dom"/>
</dbReference>
<dbReference type="AlphaFoldDB" id="A0A1H2QVG5"/>
<evidence type="ECO:0000313" key="3">
    <source>
        <dbReference type="Proteomes" id="UP000199488"/>
    </source>
</evidence>
<accession>A0A1H2QVG5</accession>
<evidence type="ECO:0000259" key="1">
    <source>
        <dbReference type="PROSITE" id="PS51832"/>
    </source>
</evidence>
<dbReference type="NCBIfam" id="TIGR00277">
    <property type="entry name" value="HDIG"/>
    <property type="match status" value="1"/>
</dbReference>
<dbReference type="RefSeq" id="WP_176967606.1">
    <property type="nucleotide sequence ID" value="NZ_FNNC01000001.1"/>
</dbReference>
<dbReference type="InterPro" id="IPR003607">
    <property type="entry name" value="HD/PDEase_dom"/>
</dbReference>
<dbReference type="EMBL" id="FNNC01000001">
    <property type="protein sequence ID" value="SDW11131.1"/>
    <property type="molecule type" value="Genomic_DNA"/>
</dbReference>
<organism evidence="2 3">
    <name type="scientific">Marinococcus luteus</name>
    <dbReference type="NCBI Taxonomy" id="1122204"/>
    <lineage>
        <taxon>Bacteria</taxon>
        <taxon>Bacillati</taxon>
        <taxon>Bacillota</taxon>
        <taxon>Bacilli</taxon>
        <taxon>Bacillales</taxon>
        <taxon>Bacillaceae</taxon>
        <taxon>Marinococcus</taxon>
    </lineage>
</organism>
<protein>
    <submittedName>
        <fullName evidence="2">HDIG domain-containing protein</fullName>
    </submittedName>
</protein>
<dbReference type="Gene3D" id="1.10.3210.10">
    <property type="entry name" value="Hypothetical protein af1432"/>
    <property type="match status" value="1"/>
</dbReference>
<dbReference type="PROSITE" id="PS51832">
    <property type="entry name" value="HD_GYP"/>
    <property type="match status" value="1"/>
</dbReference>
<feature type="domain" description="HD-GYP" evidence="1">
    <location>
        <begin position="42"/>
        <end position="234"/>
    </location>
</feature>
<dbReference type="SUPFAM" id="SSF109604">
    <property type="entry name" value="HD-domain/PDEase-like"/>
    <property type="match status" value="1"/>
</dbReference>
<sequence>MPISPEDRRLFLKNTSGLDNSFRLGGKLQQPAYYHWLEHLFHSLLKDKAVRQLFQQLAAWDMYTYRHSFDVFLLGSLVAQQLEWPNIREIACGLLLHDIGKTAIPRTVLTKQKTPTLAEWKMLKSHAKQGYSILKDRGFSEFISSMAYRHHERMDGSGYPNGAPASKLEDPVRLLSVLDVYSALSLDRPYLRAVSPLQAVHLLRKEAGPLEPEYIRVFCEFLGIFPTGATVQLTSGATAVIADIDEDLPTLPLVRDIQTHEAFYLPVDQTVRISQWIDPL</sequence>
<proteinExistence type="predicted"/>
<reference evidence="2 3" key="1">
    <citation type="submission" date="2016-10" db="EMBL/GenBank/DDBJ databases">
        <authorList>
            <person name="de Groot N.N."/>
        </authorList>
    </citation>
    <scope>NUCLEOTIDE SEQUENCE [LARGE SCALE GENOMIC DNA]</scope>
    <source>
        <strain evidence="2 3">DSM 23126</strain>
    </source>
</reference>
<dbReference type="Pfam" id="PF13487">
    <property type="entry name" value="HD_5"/>
    <property type="match status" value="1"/>
</dbReference>